<evidence type="ECO:0000259" key="3">
    <source>
        <dbReference type="PROSITE" id="PS50263"/>
    </source>
</evidence>
<dbReference type="Gene3D" id="3.60.110.10">
    <property type="entry name" value="Carbon-nitrogen hydrolase"/>
    <property type="match status" value="1"/>
</dbReference>
<dbReference type="InterPro" id="IPR045254">
    <property type="entry name" value="Nit1/2_C-N_Hydrolase"/>
</dbReference>
<evidence type="ECO:0000256" key="1">
    <source>
        <dbReference type="ARBA" id="ARBA00010613"/>
    </source>
</evidence>
<dbReference type="InterPro" id="IPR003010">
    <property type="entry name" value="C-N_Hydrolase"/>
</dbReference>
<evidence type="ECO:0000313" key="4">
    <source>
        <dbReference type="EMBL" id="GEO81593.1"/>
    </source>
</evidence>
<gene>
    <name evidence="4" type="ORF">ROR02_17240</name>
</gene>
<comment type="caution">
    <text evidence="4">The sequence shown here is derived from an EMBL/GenBank/DDBJ whole genome shotgun (WGS) entry which is preliminary data.</text>
</comment>
<dbReference type="SUPFAM" id="SSF56317">
    <property type="entry name" value="Carbon-nitrogen hydrolase"/>
    <property type="match status" value="1"/>
</dbReference>
<dbReference type="PANTHER" id="PTHR23088:SF27">
    <property type="entry name" value="DEAMINATED GLUTATHIONE AMIDASE"/>
    <property type="match status" value="1"/>
</dbReference>
<sequence>MSPAPQSAPVRVACVQVTAGRDLYPNLERATTHIRAAHAAGARMIFLPENVSMMEGTSQAARAKAMPEEDHVALGTFRALARELDIWLHTGTLAVSVGNGMIANRTYMLDPEGAIRARYDKIHMFDVTLAGGERYCESATFQPGAQAVVVNTPFLPVGLSVCYDVRFPHLFRALAQAGAGLLTVPAAFTQTTGKAHWHVLLRARAIENGAYVVAPAQTGTHEDGRRTFGHSLIISPWGEILADAGPDEGFIVADIDPARVAEVRGQIASLKDDRPFTVSVV</sequence>
<dbReference type="InterPro" id="IPR036526">
    <property type="entry name" value="C-N_Hydrolase_sf"/>
</dbReference>
<keyword evidence="2 4" id="KW-0378">Hydrolase</keyword>
<dbReference type="AlphaFoldDB" id="A0A512H823"/>
<name>A0A512H823_9PROT</name>
<evidence type="ECO:0000256" key="2">
    <source>
        <dbReference type="ARBA" id="ARBA00022801"/>
    </source>
</evidence>
<proteinExistence type="inferred from homology"/>
<dbReference type="EMBL" id="BJZO01000041">
    <property type="protein sequence ID" value="GEO81593.1"/>
    <property type="molecule type" value="Genomic_DNA"/>
</dbReference>
<dbReference type="InterPro" id="IPR001110">
    <property type="entry name" value="UPF0012_CS"/>
</dbReference>
<dbReference type="PROSITE" id="PS01227">
    <property type="entry name" value="UPF0012"/>
    <property type="match status" value="1"/>
</dbReference>
<organism evidence="4 5">
    <name type="scientific">Pararhodospirillum oryzae</name>
    <dbReference type="NCBI Taxonomy" id="478448"/>
    <lineage>
        <taxon>Bacteria</taxon>
        <taxon>Pseudomonadati</taxon>
        <taxon>Pseudomonadota</taxon>
        <taxon>Alphaproteobacteria</taxon>
        <taxon>Rhodospirillales</taxon>
        <taxon>Rhodospirillaceae</taxon>
        <taxon>Pararhodospirillum</taxon>
    </lineage>
</organism>
<evidence type="ECO:0000313" key="5">
    <source>
        <dbReference type="Proteomes" id="UP000321567"/>
    </source>
</evidence>
<protein>
    <submittedName>
        <fullName evidence="4">Amidohydrolase</fullName>
    </submittedName>
</protein>
<accession>A0A512H823</accession>
<dbReference type="PANTHER" id="PTHR23088">
    <property type="entry name" value="NITRILASE-RELATED"/>
    <property type="match status" value="1"/>
</dbReference>
<dbReference type="GO" id="GO:0016811">
    <property type="term" value="F:hydrolase activity, acting on carbon-nitrogen (but not peptide) bonds, in linear amides"/>
    <property type="evidence" value="ECO:0007669"/>
    <property type="project" value="InterPro"/>
</dbReference>
<reference evidence="4 5" key="1">
    <citation type="submission" date="2019-07" db="EMBL/GenBank/DDBJ databases">
        <title>Whole genome shotgun sequence of Rhodospirillum oryzae NBRC 107573.</title>
        <authorList>
            <person name="Hosoyama A."/>
            <person name="Uohara A."/>
            <person name="Ohji S."/>
            <person name="Ichikawa N."/>
        </authorList>
    </citation>
    <scope>NUCLEOTIDE SEQUENCE [LARGE SCALE GENOMIC DNA]</scope>
    <source>
        <strain evidence="4 5">NBRC 107573</strain>
    </source>
</reference>
<dbReference type="Proteomes" id="UP000321567">
    <property type="component" value="Unassembled WGS sequence"/>
</dbReference>
<keyword evidence="5" id="KW-1185">Reference proteome</keyword>
<feature type="domain" description="CN hydrolase" evidence="3">
    <location>
        <begin position="10"/>
        <end position="257"/>
    </location>
</feature>
<dbReference type="RefSeq" id="WP_246135470.1">
    <property type="nucleotide sequence ID" value="NZ_BJZO01000041.1"/>
</dbReference>
<comment type="similarity">
    <text evidence="1">Belongs to the carbon-nitrogen hydrolase superfamily. NIT1/NIT2 family.</text>
</comment>
<dbReference type="CDD" id="cd07572">
    <property type="entry name" value="nit"/>
    <property type="match status" value="1"/>
</dbReference>
<dbReference type="PROSITE" id="PS50263">
    <property type="entry name" value="CN_HYDROLASE"/>
    <property type="match status" value="1"/>
</dbReference>
<dbReference type="Pfam" id="PF00795">
    <property type="entry name" value="CN_hydrolase"/>
    <property type="match status" value="1"/>
</dbReference>